<comment type="caution">
    <text evidence="1">The sequence shown here is derived from an EMBL/GenBank/DDBJ whole genome shotgun (WGS) entry which is preliminary data.</text>
</comment>
<gene>
    <name evidence="1" type="ORF">FA95DRAFT_1483805</name>
</gene>
<name>A0ACB8S7L1_9AGAM</name>
<accession>A0ACB8S7L1</accession>
<reference evidence="1" key="2">
    <citation type="journal article" date="2022" name="New Phytol.">
        <title>Evolutionary transition to the ectomycorrhizal habit in the genomes of a hyperdiverse lineage of mushroom-forming fungi.</title>
        <authorList>
            <person name="Looney B."/>
            <person name="Miyauchi S."/>
            <person name="Morin E."/>
            <person name="Drula E."/>
            <person name="Courty P.E."/>
            <person name="Kohler A."/>
            <person name="Kuo A."/>
            <person name="LaButti K."/>
            <person name="Pangilinan J."/>
            <person name="Lipzen A."/>
            <person name="Riley R."/>
            <person name="Andreopoulos W."/>
            <person name="He G."/>
            <person name="Johnson J."/>
            <person name="Nolan M."/>
            <person name="Tritt A."/>
            <person name="Barry K.W."/>
            <person name="Grigoriev I.V."/>
            <person name="Nagy L.G."/>
            <person name="Hibbett D."/>
            <person name="Henrissat B."/>
            <person name="Matheny P.B."/>
            <person name="Labbe J."/>
            <person name="Martin F.M."/>
        </authorList>
    </citation>
    <scope>NUCLEOTIDE SEQUENCE</scope>
    <source>
        <strain evidence="1">FP105234-sp</strain>
    </source>
</reference>
<reference evidence="1" key="1">
    <citation type="submission" date="2021-02" db="EMBL/GenBank/DDBJ databases">
        <authorList>
            <consortium name="DOE Joint Genome Institute"/>
            <person name="Ahrendt S."/>
            <person name="Looney B.P."/>
            <person name="Miyauchi S."/>
            <person name="Morin E."/>
            <person name="Drula E."/>
            <person name="Courty P.E."/>
            <person name="Chicoki N."/>
            <person name="Fauchery L."/>
            <person name="Kohler A."/>
            <person name="Kuo A."/>
            <person name="Labutti K."/>
            <person name="Pangilinan J."/>
            <person name="Lipzen A."/>
            <person name="Riley R."/>
            <person name="Andreopoulos W."/>
            <person name="He G."/>
            <person name="Johnson J."/>
            <person name="Barry K.W."/>
            <person name="Grigoriev I.V."/>
            <person name="Nagy L."/>
            <person name="Hibbett D."/>
            <person name="Henrissat B."/>
            <person name="Matheny P.B."/>
            <person name="Labbe J."/>
            <person name="Martin F."/>
        </authorList>
    </citation>
    <scope>NUCLEOTIDE SEQUENCE</scope>
    <source>
        <strain evidence="1">FP105234-sp</strain>
    </source>
</reference>
<keyword evidence="2" id="KW-1185">Reference proteome</keyword>
<evidence type="ECO:0000313" key="2">
    <source>
        <dbReference type="Proteomes" id="UP000814033"/>
    </source>
</evidence>
<dbReference type="EMBL" id="MU275846">
    <property type="protein sequence ID" value="KAI0052289.1"/>
    <property type="molecule type" value="Genomic_DNA"/>
</dbReference>
<evidence type="ECO:0000313" key="1">
    <source>
        <dbReference type="EMBL" id="KAI0052289.1"/>
    </source>
</evidence>
<proteinExistence type="predicted"/>
<organism evidence="1 2">
    <name type="scientific">Auriscalpium vulgare</name>
    <dbReference type="NCBI Taxonomy" id="40419"/>
    <lineage>
        <taxon>Eukaryota</taxon>
        <taxon>Fungi</taxon>
        <taxon>Dikarya</taxon>
        <taxon>Basidiomycota</taxon>
        <taxon>Agaricomycotina</taxon>
        <taxon>Agaricomycetes</taxon>
        <taxon>Russulales</taxon>
        <taxon>Auriscalpiaceae</taxon>
        <taxon>Auriscalpium</taxon>
    </lineage>
</organism>
<feature type="non-terminal residue" evidence="1">
    <location>
        <position position="1"/>
    </location>
</feature>
<sequence length="303" mass="32424">PSPVQLAKAARLHVVKESGVRVPFGELWSGQRTVVVFVRHFWCPLCQDYMTSVTREVNQMALQRAGVNLIVIGCGSYGLIKSYRQIFHLPFQLYVDPSPGQELYHALGMGSASSAARQRSAKEEKGAYIRHGAVGGLAMVVRNALRVGMPVWERGGDVAQLGGEFVLGPGLTCSYAHRMQSPRSHAPISEVLAAAGVKALSTRRISRNISLPLERDDAAAPDADHGKGSMASRGRQDKVLSMVQEESAAASPGACLSCDGHEVVAGRHHHVGSVRSFSSVDWESNASGESGVIVSGRGRGFAR</sequence>
<protein>
    <submittedName>
        <fullName evidence="1">Uncharacterized protein</fullName>
    </submittedName>
</protein>
<dbReference type="Proteomes" id="UP000814033">
    <property type="component" value="Unassembled WGS sequence"/>
</dbReference>